<evidence type="ECO:0000256" key="6">
    <source>
        <dbReference type="ARBA" id="ARBA00022777"/>
    </source>
</evidence>
<dbReference type="EMBL" id="JACSQA010000046">
    <property type="protein sequence ID" value="MBD8028589.1"/>
    <property type="molecule type" value="Genomic_DNA"/>
</dbReference>
<dbReference type="CDD" id="cd17574">
    <property type="entry name" value="REC_OmpR"/>
    <property type="match status" value="1"/>
</dbReference>
<keyword evidence="7" id="KW-0067">ATP-binding</keyword>
<evidence type="ECO:0000256" key="3">
    <source>
        <dbReference type="ARBA" id="ARBA00022553"/>
    </source>
</evidence>
<dbReference type="InterPro" id="IPR008979">
    <property type="entry name" value="Galactose-bd-like_sf"/>
</dbReference>
<evidence type="ECO:0000259" key="11">
    <source>
        <dbReference type="PROSITE" id="PS50109"/>
    </source>
</evidence>
<feature type="transmembrane region" description="Helical" evidence="10">
    <location>
        <begin position="326"/>
        <end position="345"/>
    </location>
</feature>
<dbReference type="InterPro" id="IPR005467">
    <property type="entry name" value="His_kinase_dom"/>
</dbReference>
<dbReference type="SUPFAM" id="SSF49785">
    <property type="entry name" value="Galactose-binding domain-like"/>
    <property type="match status" value="1"/>
</dbReference>
<dbReference type="EC" id="2.7.13.3" evidence="2"/>
<dbReference type="CDD" id="cd00082">
    <property type="entry name" value="HisKA"/>
    <property type="match status" value="1"/>
</dbReference>
<dbReference type="Gene3D" id="2.60.120.260">
    <property type="entry name" value="Galactose-binding domain-like"/>
    <property type="match status" value="1"/>
</dbReference>
<dbReference type="PRINTS" id="PR00344">
    <property type="entry name" value="BCTRLSENSOR"/>
</dbReference>
<evidence type="ECO:0000259" key="12">
    <source>
        <dbReference type="PROSITE" id="PS50110"/>
    </source>
</evidence>
<comment type="catalytic activity">
    <reaction evidence="1">
        <text>ATP + protein L-histidine = ADP + protein N-phospho-L-histidine.</text>
        <dbReference type="EC" id="2.7.13.3"/>
    </reaction>
</comment>
<evidence type="ECO:0000256" key="1">
    <source>
        <dbReference type="ARBA" id="ARBA00000085"/>
    </source>
</evidence>
<dbReference type="Pfam" id="PF00512">
    <property type="entry name" value="HisKA"/>
    <property type="match status" value="1"/>
</dbReference>
<dbReference type="InterPro" id="IPR036097">
    <property type="entry name" value="HisK_dim/P_sf"/>
</dbReference>
<dbReference type="SMART" id="SM00448">
    <property type="entry name" value="REC"/>
    <property type="match status" value="1"/>
</dbReference>
<keyword evidence="6" id="KW-0418">Kinase</keyword>
<dbReference type="InterPro" id="IPR001789">
    <property type="entry name" value="Sig_transdc_resp-reg_receiver"/>
</dbReference>
<dbReference type="SUPFAM" id="SSF47384">
    <property type="entry name" value="Homodimeric domain of signal transducing histidine kinase"/>
    <property type="match status" value="1"/>
</dbReference>
<dbReference type="PANTHER" id="PTHR43047">
    <property type="entry name" value="TWO-COMPONENT HISTIDINE PROTEIN KINASE"/>
    <property type="match status" value="1"/>
</dbReference>
<dbReference type="Gene3D" id="1.10.287.130">
    <property type="match status" value="1"/>
</dbReference>
<dbReference type="Pfam" id="PF02518">
    <property type="entry name" value="HATPase_c"/>
    <property type="match status" value="2"/>
</dbReference>
<feature type="transmembrane region" description="Helical" evidence="10">
    <location>
        <begin position="205"/>
        <end position="228"/>
    </location>
</feature>
<dbReference type="PANTHER" id="PTHR43047:SF72">
    <property type="entry name" value="OSMOSENSING HISTIDINE PROTEIN KINASE SLN1"/>
    <property type="match status" value="1"/>
</dbReference>
<dbReference type="SMART" id="SM00388">
    <property type="entry name" value="HisKA"/>
    <property type="match status" value="1"/>
</dbReference>
<reference evidence="13 14" key="1">
    <citation type="submission" date="2020-08" db="EMBL/GenBank/DDBJ databases">
        <title>A Genomic Blueprint of the Chicken Gut Microbiome.</title>
        <authorList>
            <person name="Gilroy R."/>
            <person name="Ravi A."/>
            <person name="Getino M."/>
            <person name="Pursley I."/>
            <person name="Horton D.L."/>
            <person name="Alikhan N.-F."/>
            <person name="Baker D."/>
            <person name="Gharbi K."/>
            <person name="Hall N."/>
            <person name="Watson M."/>
            <person name="Adriaenssens E.M."/>
            <person name="Foster-Nyarko E."/>
            <person name="Jarju S."/>
            <person name="Secka A."/>
            <person name="Antonio M."/>
            <person name="Oren A."/>
            <person name="Chaudhuri R."/>
            <person name="La Ragione R.M."/>
            <person name="Hildebrand F."/>
            <person name="Pallen M.J."/>
        </authorList>
    </citation>
    <scope>NUCLEOTIDE SEQUENCE [LARGE SCALE GENOMIC DNA]</scope>
    <source>
        <strain evidence="13 14">Re31</strain>
    </source>
</reference>
<evidence type="ECO:0000256" key="9">
    <source>
        <dbReference type="PROSITE-ProRule" id="PRU00169"/>
    </source>
</evidence>
<gene>
    <name evidence="13" type="ORF">H9636_18300</name>
</gene>
<dbReference type="SUPFAM" id="SSF55874">
    <property type="entry name" value="ATPase domain of HSP90 chaperone/DNA topoisomerase II/histidine kinase"/>
    <property type="match status" value="2"/>
</dbReference>
<accession>A0ABR8XH79</accession>
<dbReference type="Gene3D" id="3.30.565.10">
    <property type="entry name" value="Histidine kinase-like ATPase, C-terminal domain"/>
    <property type="match status" value="2"/>
</dbReference>
<feature type="transmembrane region" description="Helical" evidence="10">
    <location>
        <begin position="271"/>
        <end position="288"/>
    </location>
</feature>
<dbReference type="InterPro" id="IPR036890">
    <property type="entry name" value="HATPase_C_sf"/>
</dbReference>
<feature type="domain" description="Histidine kinase" evidence="11">
    <location>
        <begin position="433"/>
        <end position="648"/>
    </location>
</feature>
<feature type="modified residue" description="4-aspartylphosphate" evidence="9">
    <location>
        <position position="726"/>
    </location>
</feature>
<evidence type="ECO:0000256" key="5">
    <source>
        <dbReference type="ARBA" id="ARBA00022741"/>
    </source>
</evidence>
<protein>
    <recommendedName>
        <fullName evidence="2">histidine kinase</fullName>
        <ecNumber evidence="2">2.7.13.3</ecNumber>
    </recommendedName>
</protein>
<dbReference type="Pfam" id="PF06580">
    <property type="entry name" value="His_kinase"/>
    <property type="match status" value="1"/>
</dbReference>
<sequence>MKSKKKWLAILSFIILLTSFRLAWVFYYNDPERPKAEHGVLDIRSTDITGEVMPLNGDWAFYPNQFVKPNQLSNGGVSALRVPSDWRSVDQNEQEDSFGYGTYHLQVITNQNDTNMYRLRFMGISTASRVYINGEEAIELGRVGTDKDKSEPNEAPFSVNAQPEAGKIDIVIQVSNFDLIKRGGIARTIYFGGVNAVEAHEHFSMGLQLIGFAVLFFHGIYILVLYLFVFKQKKLLLFAGAVFSMAFSIILDDDQLIRVIWPDIDFEVRIKLTLLLYSSAYILSVFYLKSLVKDQFNRTFRLFSIVSIFYIISIVCLDYNEFNYILAPIYSILMLTPAVLIPIIFNKKLSIRTPYSIYLVFTAIAISSSTVWGSIKGRMLEIGIPFYPFDLLIGVVCFALYWFKTFYHTSEERKELNEKLRRDDKRKDDFLVNTSHELRNPLHAMMNISQSLLSEPLPEDAKERVRMMESVARNMSHTLNDLTDISSLKEGKVHLTFQPVNMYGIVEYVFNLLKYSREGRPIELRNDIPSSFPTVKADENRTIQIVFNLVQNALKFTEHGSIVVSAEQKNGKAIITVKDTGIGMDEELQKRIFQPYEQADSSITSPRGGLGLGLSICAQLIELHGGEISVTSSPGVGSSFSFSLPISYEQGESQVILNEVLPDILQEHHDAKESDIHVLLIDDDPVNLKVVRSLLEKAGYSVNAYLSAEEALQHLYSEKWSIVVSDVMMPKMSGYELTTRIREVFSMLELPVLLLTARSRIEDIQAGFRAGANDYVKKPVEQAELLARVSSLVQLKTSLYKQTQTEAALQQAQIQPHFLFNTLNAIIALSEIDPDKMSRLLYEFGNYLQKSFDAGNLQEAIFIENELELVKSYLFIEQQRFGSRLAVQWDVDSECLHAKVPPLSIQTLVENAVRHGMSENQPVLTVRIIITKKDDNVEVKIVDDGKGVHSHVLEKKLSNSNKGIGLTNTNKRLIHLSGRGLEIESVPECGTTVTFIVTAPYKSFEKVNK</sequence>
<keyword evidence="14" id="KW-1185">Reference proteome</keyword>
<keyword evidence="3 9" id="KW-0597">Phosphoprotein</keyword>
<dbReference type="InterPro" id="IPR010559">
    <property type="entry name" value="Sig_transdc_His_kin_internal"/>
</dbReference>
<keyword evidence="10" id="KW-1133">Transmembrane helix</keyword>
<feature type="transmembrane region" description="Helical" evidence="10">
    <location>
        <begin position="357"/>
        <end position="375"/>
    </location>
</feature>
<keyword evidence="5" id="KW-0547">Nucleotide-binding</keyword>
<dbReference type="SMART" id="SM00387">
    <property type="entry name" value="HATPase_c"/>
    <property type="match status" value="2"/>
</dbReference>
<feature type="transmembrane region" description="Helical" evidence="10">
    <location>
        <begin position="235"/>
        <end position="251"/>
    </location>
</feature>
<keyword evidence="10" id="KW-0472">Membrane</keyword>
<name>A0ABR8XH79_9BACL</name>
<dbReference type="Proteomes" id="UP000640930">
    <property type="component" value="Unassembled WGS sequence"/>
</dbReference>
<evidence type="ECO:0000256" key="2">
    <source>
        <dbReference type="ARBA" id="ARBA00012438"/>
    </source>
</evidence>
<keyword evidence="8" id="KW-0902">Two-component regulatory system</keyword>
<proteinExistence type="predicted"/>
<dbReference type="InterPro" id="IPR004358">
    <property type="entry name" value="Sig_transdc_His_kin-like_C"/>
</dbReference>
<evidence type="ECO:0000313" key="13">
    <source>
        <dbReference type="EMBL" id="MBD8028589.1"/>
    </source>
</evidence>
<dbReference type="RefSeq" id="WP_191708983.1">
    <property type="nucleotide sequence ID" value="NZ_JACSQA010000046.1"/>
</dbReference>
<dbReference type="Gene3D" id="3.40.50.2300">
    <property type="match status" value="1"/>
</dbReference>
<dbReference type="Pfam" id="PF00072">
    <property type="entry name" value="Response_reg"/>
    <property type="match status" value="1"/>
</dbReference>
<dbReference type="InterPro" id="IPR003661">
    <property type="entry name" value="HisK_dim/P_dom"/>
</dbReference>
<dbReference type="InterPro" id="IPR011006">
    <property type="entry name" value="CheY-like_superfamily"/>
</dbReference>
<organism evidence="13 14">
    <name type="scientific">Ureibacillus galli</name>
    <dbReference type="NCBI Taxonomy" id="2762222"/>
    <lineage>
        <taxon>Bacteria</taxon>
        <taxon>Bacillati</taxon>
        <taxon>Bacillota</taxon>
        <taxon>Bacilli</taxon>
        <taxon>Bacillales</taxon>
        <taxon>Caryophanaceae</taxon>
        <taxon>Ureibacillus</taxon>
    </lineage>
</organism>
<feature type="domain" description="Response regulatory" evidence="12">
    <location>
        <begin position="677"/>
        <end position="793"/>
    </location>
</feature>
<keyword evidence="10" id="KW-0812">Transmembrane</keyword>
<dbReference type="Pfam" id="PF07695">
    <property type="entry name" value="7TMR-DISM_7TM"/>
    <property type="match status" value="1"/>
</dbReference>
<evidence type="ECO:0000256" key="8">
    <source>
        <dbReference type="ARBA" id="ARBA00023012"/>
    </source>
</evidence>
<evidence type="ECO:0000256" key="7">
    <source>
        <dbReference type="ARBA" id="ARBA00022840"/>
    </source>
</evidence>
<dbReference type="CDD" id="cd16922">
    <property type="entry name" value="HATPase_EvgS-ArcB-TorS-like"/>
    <property type="match status" value="1"/>
</dbReference>
<dbReference type="PROSITE" id="PS50110">
    <property type="entry name" value="RESPONSE_REGULATORY"/>
    <property type="match status" value="1"/>
</dbReference>
<dbReference type="InterPro" id="IPR003594">
    <property type="entry name" value="HATPase_dom"/>
</dbReference>
<comment type="caution">
    <text evidence="13">The sequence shown here is derived from an EMBL/GenBank/DDBJ whole genome shotgun (WGS) entry which is preliminary data.</text>
</comment>
<evidence type="ECO:0000256" key="10">
    <source>
        <dbReference type="SAM" id="Phobius"/>
    </source>
</evidence>
<dbReference type="PROSITE" id="PS50109">
    <property type="entry name" value="HIS_KIN"/>
    <property type="match status" value="1"/>
</dbReference>
<feature type="transmembrane region" description="Helical" evidence="10">
    <location>
        <begin position="300"/>
        <end position="320"/>
    </location>
</feature>
<evidence type="ECO:0000313" key="14">
    <source>
        <dbReference type="Proteomes" id="UP000640930"/>
    </source>
</evidence>
<keyword evidence="4" id="KW-0808">Transferase</keyword>
<dbReference type="SUPFAM" id="SSF52172">
    <property type="entry name" value="CheY-like"/>
    <property type="match status" value="1"/>
</dbReference>
<dbReference type="InterPro" id="IPR011623">
    <property type="entry name" value="7TMR_DISM_rcpt_extracell_dom1"/>
</dbReference>
<evidence type="ECO:0000256" key="4">
    <source>
        <dbReference type="ARBA" id="ARBA00022679"/>
    </source>
</evidence>